<evidence type="ECO:0000256" key="6">
    <source>
        <dbReference type="ARBA" id="ARBA00023242"/>
    </source>
</evidence>
<sequence length="83" mass="9632">MNGQIYMGKHLRVDSVTNPKAHDRKRSIFVGSLPFDAEEEELWVFFNDCGDIEYVRIVRDKTTNIGKGIGYVQFKVSRPFYNS</sequence>
<keyword evidence="6" id="KW-0539">Nucleus</keyword>
<evidence type="ECO:0000313" key="10">
    <source>
        <dbReference type="Proteomes" id="UP001209540"/>
    </source>
</evidence>
<feature type="domain" description="RRM" evidence="8">
    <location>
        <begin position="26"/>
        <end position="83"/>
    </location>
</feature>
<gene>
    <name evidence="9" type="ORF">BDA99DRAFT_215104</name>
</gene>
<evidence type="ECO:0000256" key="7">
    <source>
        <dbReference type="PROSITE-ProRule" id="PRU00176"/>
    </source>
</evidence>
<accession>A0AAD5JQE5</accession>
<dbReference type="InterPro" id="IPR035979">
    <property type="entry name" value="RBD_domain_sf"/>
</dbReference>
<name>A0AAD5JQE5_9FUNG</name>
<dbReference type="GO" id="GO:0019843">
    <property type="term" value="F:rRNA binding"/>
    <property type="evidence" value="ECO:0007669"/>
    <property type="project" value="TreeGrafter"/>
</dbReference>
<dbReference type="SUPFAM" id="SSF54928">
    <property type="entry name" value="RNA-binding domain, RBD"/>
    <property type="match status" value="1"/>
</dbReference>
<comment type="similarity">
    <text evidence="3">Belongs to the RRM RBM34 family.</text>
</comment>
<dbReference type="Pfam" id="PF00076">
    <property type="entry name" value="RRM_1"/>
    <property type="match status" value="1"/>
</dbReference>
<proteinExistence type="inferred from homology"/>
<reference evidence="9" key="2">
    <citation type="submission" date="2023-02" db="EMBL/GenBank/DDBJ databases">
        <authorList>
            <consortium name="DOE Joint Genome Institute"/>
            <person name="Mondo S.J."/>
            <person name="Chang Y."/>
            <person name="Wang Y."/>
            <person name="Ahrendt S."/>
            <person name="Andreopoulos W."/>
            <person name="Barry K."/>
            <person name="Beard J."/>
            <person name="Benny G.L."/>
            <person name="Blankenship S."/>
            <person name="Bonito G."/>
            <person name="Cuomo C."/>
            <person name="Desiro A."/>
            <person name="Gervers K.A."/>
            <person name="Hundley H."/>
            <person name="Kuo A."/>
            <person name="LaButti K."/>
            <person name="Lang B.F."/>
            <person name="Lipzen A."/>
            <person name="O'Donnell K."/>
            <person name="Pangilinan J."/>
            <person name="Reynolds N."/>
            <person name="Sandor L."/>
            <person name="Smith M.W."/>
            <person name="Tsang A."/>
            <person name="Grigoriev I.V."/>
            <person name="Stajich J.E."/>
            <person name="Spatafora J.W."/>
        </authorList>
    </citation>
    <scope>NUCLEOTIDE SEQUENCE</scope>
    <source>
        <strain evidence="9">RSA 2281</strain>
    </source>
</reference>
<dbReference type="EMBL" id="JAIXMP010000034">
    <property type="protein sequence ID" value="KAI9249659.1"/>
    <property type="molecule type" value="Genomic_DNA"/>
</dbReference>
<protein>
    <recommendedName>
        <fullName evidence="4">Nucleolar protein 12</fullName>
    </recommendedName>
</protein>
<organism evidence="9 10">
    <name type="scientific">Phascolomyces articulosus</name>
    <dbReference type="NCBI Taxonomy" id="60185"/>
    <lineage>
        <taxon>Eukaryota</taxon>
        <taxon>Fungi</taxon>
        <taxon>Fungi incertae sedis</taxon>
        <taxon>Mucoromycota</taxon>
        <taxon>Mucoromycotina</taxon>
        <taxon>Mucoromycetes</taxon>
        <taxon>Mucorales</taxon>
        <taxon>Lichtheimiaceae</taxon>
        <taxon>Phascolomyces</taxon>
    </lineage>
</organism>
<comment type="function">
    <text evidence="1">Involved in pre-25S rRNA processing.</text>
</comment>
<dbReference type="PANTHER" id="PTHR23236">
    <property type="entry name" value="EUKARYOTIC TRANSLATION INITIATION FACTOR 4B/4H"/>
    <property type="match status" value="1"/>
</dbReference>
<reference evidence="9" key="1">
    <citation type="journal article" date="2022" name="IScience">
        <title>Evolution of zygomycete secretomes and the origins of terrestrial fungal ecologies.</title>
        <authorList>
            <person name="Chang Y."/>
            <person name="Wang Y."/>
            <person name="Mondo S."/>
            <person name="Ahrendt S."/>
            <person name="Andreopoulos W."/>
            <person name="Barry K."/>
            <person name="Beard J."/>
            <person name="Benny G.L."/>
            <person name="Blankenship S."/>
            <person name="Bonito G."/>
            <person name="Cuomo C."/>
            <person name="Desiro A."/>
            <person name="Gervers K.A."/>
            <person name="Hundley H."/>
            <person name="Kuo A."/>
            <person name="LaButti K."/>
            <person name="Lang B.F."/>
            <person name="Lipzen A."/>
            <person name="O'Donnell K."/>
            <person name="Pangilinan J."/>
            <person name="Reynolds N."/>
            <person name="Sandor L."/>
            <person name="Smith M.E."/>
            <person name="Tsang A."/>
            <person name="Grigoriev I.V."/>
            <person name="Stajich J.E."/>
            <person name="Spatafora J.W."/>
        </authorList>
    </citation>
    <scope>NUCLEOTIDE SEQUENCE</scope>
    <source>
        <strain evidence="9">RSA 2281</strain>
    </source>
</reference>
<evidence type="ECO:0000256" key="4">
    <source>
        <dbReference type="ARBA" id="ARBA00015520"/>
    </source>
</evidence>
<evidence type="ECO:0000256" key="1">
    <source>
        <dbReference type="ARBA" id="ARBA00002475"/>
    </source>
</evidence>
<dbReference type="GO" id="GO:0005730">
    <property type="term" value="C:nucleolus"/>
    <property type="evidence" value="ECO:0007669"/>
    <property type="project" value="UniProtKB-SubCell"/>
</dbReference>
<dbReference type="Proteomes" id="UP001209540">
    <property type="component" value="Unassembled WGS sequence"/>
</dbReference>
<dbReference type="Gene3D" id="3.30.70.330">
    <property type="match status" value="1"/>
</dbReference>
<keyword evidence="5 7" id="KW-0694">RNA-binding</keyword>
<dbReference type="GO" id="GO:0000463">
    <property type="term" value="P:maturation of LSU-rRNA from tricistronic rRNA transcript (SSU-rRNA, 5.8S rRNA, LSU-rRNA)"/>
    <property type="evidence" value="ECO:0007669"/>
    <property type="project" value="TreeGrafter"/>
</dbReference>
<evidence type="ECO:0000256" key="5">
    <source>
        <dbReference type="ARBA" id="ARBA00022884"/>
    </source>
</evidence>
<dbReference type="InterPro" id="IPR000504">
    <property type="entry name" value="RRM_dom"/>
</dbReference>
<dbReference type="InterPro" id="IPR012677">
    <property type="entry name" value="Nucleotide-bd_a/b_plait_sf"/>
</dbReference>
<dbReference type="AlphaFoldDB" id="A0AAD5JQE5"/>
<comment type="subcellular location">
    <subcellularLocation>
        <location evidence="2">Nucleus</location>
        <location evidence="2">Nucleolus</location>
    </subcellularLocation>
</comment>
<dbReference type="PROSITE" id="PS50102">
    <property type="entry name" value="RRM"/>
    <property type="match status" value="1"/>
</dbReference>
<keyword evidence="10" id="KW-1185">Reference proteome</keyword>
<evidence type="ECO:0000256" key="3">
    <source>
        <dbReference type="ARBA" id="ARBA00007077"/>
    </source>
</evidence>
<dbReference type="PANTHER" id="PTHR23236:SF25">
    <property type="entry name" value="RNA-BINDING PROTEIN 34"/>
    <property type="match status" value="1"/>
</dbReference>
<evidence type="ECO:0000313" key="9">
    <source>
        <dbReference type="EMBL" id="KAI9249659.1"/>
    </source>
</evidence>
<comment type="caution">
    <text evidence="9">The sequence shown here is derived from an EMBL/GenBank/DDBJ whole genome shotgun (WGS) entry which is preliminary data.</text>
</comment>
<evidence type="ECO:0000256" key="2">
    <source>
        <dbReference type="ARBA" id="ARBA00004604"/>
    </source>
</evidence>
<evidence type="ECO:0000259" key="8">
    <source>
        <dbReference type="PROSITE" id="PS50102"/>
    </source>
</evidence>